<dbReference type="EMBL" id="BEZZ01067089">
    <property type="protein sequence ID" value="GCC41798.1"/>
    <property type="molecule type" value="Genomic_DNA"/>
</dbReference>
<evidence type="ECO:0000256" key="1">
    <source>
        <dbReference type="SAM" id="MobiDB-lite"/>
    </source>
</evidence>
<accession>A0A401TGQ9</accession>
<name>A0A401TGQ9_CHIPU</name>
<organism evidence="2 3">
    <name type="scientific">Chiloscyllium punctatum</name>
    <name type="common">Brownbanded bambooshark</name>
    <name type="synonym">Hemiscyllium punctatum</name>
    <dbReference type="NCBI Taxonomy" id="137246"/>
    <lineage>
        <taxon>Eukaryota</taxon>
        <taxon>Metazoa</taxon>
        <taxon>Chordata</taxon>
        <taxon>Craniata</taxon>
        <taxon>Vertebrata</taxon>
        <taxon>Chondrichthyes</taxon>
        <taxon>Elasmobranchii</taxon>
        <taxon>Galeomorphii</taxon>
        <taxon>Galeoidea</taxon>
        <taxon>Orectolobiformes</taxon>
        <taxon>Hemiscylliidae</taxon>
        <taxon>Chiloscyllium</taxon>
    </lineage>
</organism>
<dbReference type="STRING" id="137246.A0A401TGQ9"/>
<dbReference type="OrthoDB" id="5318at2759"/>
<evidence type="ECO:0000313" key="3">
    <source>
        <dbReference type="Proteomes" id="UP000287033"/>
    </source>
</evidence>
<sequence>MVPWRGCGTPDQDLVTPVKHNDKSSPEPWSPTANLKMLISAASPDIRDREKRKELFRQIENDTLVSVADVIQ</sequence>
<evidence type="ECO:0000313" key="2">
    <source>
        <dbReference type="EMBL" id="GCC41798.1"/>
    </source>
</evidence>
<feature type="region of interest" description="Disordered" evidence="1">
    <location>
        <begin position="1"/>
        <end position="32"/>
    </location>
</feature>
<proteinExistence type="predicted"/>
<gene>
    <name evidence="2" type="ORF">chiPu_0025857</name>
</gene>
<protein>
    <submittedName>
        <fullName evidence="2">Uncharacterized protein</fullName>
    </submittedName>
</protein>
<comment type="caution">
    <text evidence="2">The sequence shown here is derived from an EMBL/GenBank/DDBJ whole genome shotgun (WGS) entry which is preliminary data.</text>
</comment>
<keyword evidence="3" id="KW-1185">Reference proteome</keyword>
<dbReference type="Proteomes" id="UP000287033">
    <property type="component" value="Unassembled WGS sequence"/>
</dbReference>
<reference evidence="2 3" key="1">
    <citation type="journal article" date="2018" name="Nat. Ecol. Evol.">
        <title>Shark genomes provide insights into elasmobranch evolution and the origin of vertebrates.</title>
        <authorList>
            <person name="Hara Y"/>
            <person name="Yamaguchi K"/>
            <person name="Onimaru K"/>
            <person name="Kadota M"/>
            <person name="Koyanagi M"/>
            <person name="Keeley SD"/>
            <person name="Tatsumi K"/>
            <person name="Tanaka K"/>
            <person name="Motone F"/>
            <person name="Kageyama Y"/>
            <person name="Nozu R"/>
            <person name="Adachi N"/>
            <person name="Nishimura O"/>
            <person name="Nakagawa R"/>
            <person name="Tanegashima C"/>
            <person name="Kiyatake I"/>
            <person name="Matsumoto R"/>
            <person name="Murakumo K"/>
            <person name="Nishida K"/>
            <person name="Terakita A"/>
            <person name="Kuratani S"/>
            <person name="Sato K"/>
            <person name="Hyodo S Kuraku.S."/>
        </authorList>
    </citation>
    <scope>NUCLEOTIDE SEQUENCE [LARGE SCALE GENOMIC DNA]</scope>
</reference>
<feature type="non-terminal residue" evidence="2">
    <location>
        <position position="72"/>
    </location>
</feature>
<dbReference type="AlphaFoldDB" id="A0A401TGQ9"/>